<dbReference type="Pfam" id="PF04027">
    <property type="entry name" value="DUF371"/>
    <property type="match status" value="1"/>
</dbReference>
<evidence type="ECO:0008006" key="3">
    <source>
        <dbReference type="Google" id="ProtNLM"/>
    </source>
</evidence>
<evidence type="ECO:0000313" key="1">
    <source>
        <dbReference type="EMBL" id="KZX14111.1"/>
    </source>
</evidence>
<dbReference type="InterPro" id="IPR007171">
    <property type="entry name" value="DUF371"/>
</dbReference>
<gene>
    <name evidence="1" type="ORF">MBCUR_06380</name>
</gene>
<dbReference type="Gene3D" id="2.60.120.630">
    <property type="entry name" value="mth639 domain like"/>
    <property type="match status" value="1"/>
</dbReference>
<dbReference type="EMBL" id="LWMV01000123">
    <property type="protein sequence ID" value="KZX14111.1"/>
    <property type="molecule type" value="Genomic_DNA"/>
</dbReference>
<organism evidence="1 2">
    <name type="scientific">Methanobrevibacter curvatus</name>
    <dbReference type="NCBI Taxonomy" id="49547"/>
    <lineage>
        <taxon>Archaea</taxon>
        <taxon>Methanobacteriati</taxon>
        <taxon>Methanobacteriota</taxon>
        <taxon>Methanomada group</taxon>
        <taxon>Methanobacteria</taxon>
        <taxon>Methanobacteriales</taxon>
        <taxon>Methanobacteriaceae</taxon>
        <taxon>Methanobrevibacter</taxon>
    </lineage>
</organism>
<comment type="caution">
    <text evidence="1">The sequence shown here is derived from an EMBL/GenBank/DDBJ whole genome shotgun (WGS) entry which is preliminary data.</text>
</comment>
<reference evidence="1 2" key="1">
    <citation type="submission" date="2016-04" db="EMBL/GenBank/DDBJ databases">
        <title>Genome sequence of Methanobrevibacter curvatus DSM 11111.</title>
        <authorList>
            <person name="Poehlein A."/>
            <person name="Seedorf H."/>
            <person name="Daniel R."/>
        </authorList>
    </citation>
    <scope>NUCLEOTIDE SEQUENCE [LARGE SCALE GENOMIC DNA]</scope>
    <source>
        <strain evidence="1 2">DSM 11111</strain>
    </source>
</reference>
<name>A0A166C479_9EURY</name>
<dbReference type="STRING" id="49547.MBCUR_06380"/>
<dbReference type="RefSeq" id="WP_067090101.1">
    <property type="nucleotide sequence ID" value="NZ_LWMV01000123.1"/>
</dbReference>
<dbReference type="PANTHER" id="PTHR40696">
    <property type="entry name" value="DUF371 FAMILY PROTEIN"/>
    <property type="match status" value="1"/>
</dbReference>
<dbReference type="Proteomes" id="UP000077245">
    <property type="component" value="Unassembled WGS sequence"/>
</dbReference>
<dbReference type="InterPro" id="IPR023131">
    <property type="entry name" value="Mth639-like_dom_sf"/>
</dbReference>
<accession>A0A166C479</accession>
<evidence type="ECO:0000313" key="2">
    <source>
        <dbReference type="Proteomes" id="UP000077245"/>
    </source>
</evidence>
<keyword evidence="2" id="KW-1185">Reference proteome</keyword>
<protein>
    <recommendedName>
        <fullName evidence="3">DUF371 domain-containing protein</fullName>
    </recommendedName>
</protein>
<sequence>MKIKFKAKGHKNISSLHKSTFEITQDTSLTPSGDCIVGVASELNLNSFSKEFKDKIANDKTKIVVKLKTENGHDEISGFGHPKLTLTHPTDIVARKSSFICSRTLMVKADKVATDLDRNLINDLKQGNILSVEIILK</sequence>
<proteinExistence type="predicted"/>
<dbReference type="PATRIC" id="fig|49547.3.peg.671"/>
<dbReference type="PANTHER" id="PTHR40696:SF1">
    <property type="entry name" value="DUF371 DOMAIN-CONTAINING PROTEIN"/>
    <property type="match status" value="1"/>
</dbReference>
<dbReference type="AlphaFoldDB" id="A0A166C479"/>
<dbReference type="OrthoDB" id="9265at2157"/>